<protein>
    <recommendedName>
        <fullName evidence="5">RNA polymerase I-specific transcription initiation factor RRN3</fullName>
    </recommendedName>
</protein>
<sequence>MTSKIIAELHHDCDDASTLNRNESGEENHGHQRRSSAVDSIDPASDYDRFPFHFFNIDPNQRLPRPPAPESELLAQAEQLVSWAVSSKHENSPALHMNKPANDPDAQPSKKPHDLAKDEPADHSANAAVEAAKCHSLLADLLARKSNPALLHAALHAILTSNHGRELDRLVSHSKLHAQTIHLIMRLDPFVPGVEMGGRLRDLEGLRKDRKNDQDCSNGEGETTAGAFACRRGVQIAEASIIYKEDQKYIAPVLPFFRYHIADVHLYLIVALVSNNSLLSVSAVRAIWKLLTDFGPKCENALKEAEEERRRSIVEGRNTISYEGAVDDDVEDSTAATKRKKADTVIDDPSLQQHQEDGDSAINSTVKSKLPTTSEGLKLVPGMNGLSVDFVKESFYGDNASDFDESICSEHLARGRVYRLLLALVNIFRLNHRSKNELLREVSNNFPYYKRSSSALHRWYINMCLQLVYIAPTLEGPIVNLLVDQALGMDVQIKITDKGGVFLDIGNEHNSIEDKTGSKKRSFQVISQDNVPDNDDTLTDNAHVSSGEDMDRISKIAEKLDYLMNILCQRIEQLTSFSPDSLPEALAAVVNARRFYRHLLAIFDNKVRTTDRSKFVPFIYFVLFGREHECLEAVGKLMAKRSSYHQRNDQQTSLTTGIDISEHESDTVIDHGVISAPINETDFLYRGFCAKLIDLFYNPVDAGALPSQTVICCLASFVSRATYVCPETVCECVAAILKWAQVYLEAHSGPEVGEASVPVRQKTSSGTQRPREIHALFYTACQAAFYMMCFRGAEALHYYHEAWLHRDEDDSPYAQPESVDLGPKRWKLICNHPLQPLKYCLESVRVEFLHVAEDLDLFLEDSLEDAKQFLDHLWCVNDEGNSNLRVNKIKTVSPSRKRSSIISTAATQEKKRLDGGVGGLGKGSNPLDSYFPFDPYLLKVSYRHIHPYYRNWEDCAVNMEDNNKVSASETEVEINSSYNEPSDFQDADEDDNTAFTHSEEENDDEESNHDEIKNNRVTNMFVPQCGCSGFEMELRRSRAMSTGSQCSW</sequence>
<evidence type="ECO:0008006" key="5">
    <source>
        <dbReference type="Google" id="ProtNLM"/>
    </source>
</evidence>
<dbReference type="EMBL" id="JABMIG020000391">
    <property type="protein sequence ID" value="KAL3779367.1"/>
    <property type="molecule type" value="Genomic_DNA"/>
</dbReference>
<dbReference type="PANTHER" id="PTHR12790">
    <property type="entry name" value="TRANSCRIPTION INITIATION FACTOR IA RRN3"/>
    <property type="match status" value="1"/>
</dbReference>
<feature type="region of interest" description="Disordered" evidence="2">
    <location>
        <begin position="85"/>
        <end position="123"/>
    </location>
</feature>
<evidence type="ECO:0000313" key="4">
    <source>
        <dbReference type="Proteomes" id="UP001516023"/>
    </source>
</evidence>
<feature type="region of interest" description="Disordered" evidence="2">
    <location>
        <begin position="329"/>
        <end position="366"/>
    </location>
</feature>
<feature type="compositionally biased region" description="Polar residues" evidence="2">
    <location>
        <begin position="964"/>
        <end position="982"/>
    </location>
</feature>
<evidence type="ECO:0000256" key="2">
    <source>
        <dbReference type="SAM" id="MobiDB-lite"/>
    </source>
</evidence>
<dbReference type="Pfam" id="PF05327">
    <property type="entry name" value="RRN3"/>
    <property type="match status" value="2"/>
</dbReference>
<reference evidence="3 4" key="1">
    <citation type="journal article" date="2020" name="G3 (Bethesda)">
        <title>Improved Reference Genome for Cyclotella cryptica CCMP332, a Model for Cell Wall Morphogenesis, Salinity Adaptation, and Lipid Production in Diatoms (Bacillariophyta).</title>
        <authorList>
            <person name="Roberts W.R."/>
            <person name="Downey K.M."/>
            <person name="Ruck E.C."/>
            <person name="Traller J.C."/>
            <person name="Alverson A.J."/>
        </authorList>
    </citation>
    <scope>NUCLEOTIDE SEQUENCE [LARGE SCALE GENOMIC DNA]</scope>
    <source>
        <strain evidence="3 4">CCMP332</strain>
    </source>
</reference>
<feature type="compositionally biased region" description="Basic and acidic residues" evidence="2">
    <location>
        <begin position="111"/>
        <end position="122"/>
    </location>
</feature>
<name>A0ABD3NUE8_9STRA</name>
<dbReference type="Proteomes" id="UP001516023">
    <property type="component" value="Unassembled WGS sequence"/>
</dbReference>
<organism evidence="3 4">
    <name type="scientific">Cyclotella cryptica</name>
    <dbReference type="NCBI Taxonomy" id="29204"/>
    <lineage>
        <taxon>Eukaryota</taxon>
        <taxon>Sar</taxon>
        <taxon>Stramenopiles</taxon>
        <taxon>Ochrophyta</taxon>
        <taxon>Bacillariophyta</taxon>
        <taxon>Coscinodiscophyceae</taxon>
        <taxon>Thalassiosirophycidae</taxon>
        <taxon>Stephanodiscales</taxon>
        <taxon>Stephanodiscaceae</taxon>
        <taxon>Cyclotella</taxon>
    </lineage>
</organism>
<dbReference type="InterPro" id="IPR007991">
    <property type="entry name" value="RNA_pol_I_trans_ini_fac_RRN3"/>
</dbReference>
<feature type="region of interest" description="Disordered" evidence="2">
    <location>
        <begin position="964"/>
        <end position="990"/>
    </location>
</feature>
<feature type="region of interest" description="Disordered" evidence="2">
    <location>
        <begin position="14"/>
        <end position="42"/>
    </location>
</feature>
<accession>A0ABD3NUE8</accession>
<feature type="region of interest" description="Disordered" evidence="2">
    <location>
        <begin position="996"/>
        <end position="1015"/>
    </location>
</feature>
<proteinExistence type="inferred from homology"/>
<evidence type="ECO:0000313" key="3">
    <source>
        <dbReference type="EMBL" id="KAL3779367.1"/>
    </source>
</evidence>
<gene>
    <name evidence="3" type="ORF">HJC23_005227</name>
</gene>
<evidence type="ECO:0000256" key="1">
    <source>
        <dbReference type="ARBA" id="ARBA00010098"/>
    </source>
</evidence>
<comment type="caution">
    <text evidence="3">The sequence shown here is derived from an EMBL/GenBank/DDBJ whole genome shotgun (WGS) entry which is preliminary data.</text>
</comment>
<keyword evidence="4" id="KW-1185">Reference proteome</keyword>
<dbReference type="PANTHER" id="PTHR12790:SF0">
    <property type="entry name" value="RNA POLYMERASE I-SPECIFIC TRANSCRIPTION INITIATION FACTOR RRN3-RELATED"/>
    <property type="match status" value="1"/>
</dbReference>
<dbReference type="AlphaFoldDB" id="A0ABD3NUE8"/>
<comment type="similarity">
    <text evidence="1">Belongs to the RRN3 family.</text>
</comment>